<dbReference type="EMBL" id="AMZH03006198">
    <property type="protein sequence ID" value="RRT64430.1"/>
    <property type="molecule type" value="Genomic_DNA"/>
</dbReference>
<accession>A0A426ZKF0</accession>
<dbReference type="Proteomes" id="UP000287651">
    <property type="component" value="Unassembled WGS sequence"/>
</dbReference>
<evidence type="ECO:0000313" key="3">
    <source>
        <dbReference type="Proteomes" id="UP000287651"/>
    </source>
</evidence>
<dbReference type="AlphaFoldDB" id="A0A426ZKF0"/>
<evidence type="ECO:0000313" key="2">
    <source>
        <dbReference type="EMBL" id="RRT64430.1"/>
    </source>
</evidence>
<protein>
    <submittedName>
        <fullName evidence="2">Uncharacterized protein</fullName>
    </submittedName>
</protein>
<reference evidence="2 3" key="1">
    <citation type="journal article" date="2014" name="Agronomy (Basel)">
        <title>A Draft Genome Sequence for Ensete ventricosum, the Drought-Tolerant Tree Against Hunger.</title>
        <authorList>
            <person name="Harrison J."/>
            <person name="Moore K.A."/>
            <person name="Paszkiewicz K."/>
            <person name="Jones T."/>
            <person name="Grant M."/>
            <person name="Ambacheew D."/>
            <person name="Muzemil S."/>
            <person name="Studholme D.J."/>
        </authorList>
    </citation>
    <scope>NUCLEOTIDE SEQUENCE [LARGE SCALE GENOMIC DNA]</scope>
</reference>
<gene>
    <name evidence="2" type="ORF">B296_00005099</name>
</gene>
<name>A0A426ZKF0_ENSVE</name>
<sequence length="66" mass="6810">MARPPSGTALAHKGGACGHSAGRSCRSRGYDTRPANGQWCLPQRGSLVGKATASGDGHWMRAEGES</sequence>
<evidence type="ECO:0000256" key="1">
    <source>
        <dbReference type="SAM" id="MobiDB-lite"/>
    </source>
</evidence>
<comment type="caution">
    <text evidence="2">The sequence shown here is derived from an EMBL/GenBank/DDBJ whole genome shotgun (WGS) entry which is preliminary data.</text>
</comment>
<organism evidence="2 3">
    <name type="scientific">Ensete ventricosum</name>
    <name type="common">Abyssinian banana</name>
    <name type="synonym">Musa ensete</name>
    <dbReference type="NCBI Taxonomy" id="4639"/>
    <lineage>
        <taxon>Eukaryota</taxon>
        <taxon>Viridiplantae</taxon>
        <taxon>Streptophyta</taxon>
        <taxon>Embryophyta</taxon>
        <taxon>Tracheophyta</taxon>
        <taxon>Spermatophyta</taxon>
        <taxon>Magnoliopsida</taxon>
        <taxon>Liliopsida</taxon>
        <taxon>Zingiberales</taxon>
        <taxon>Musaceae</taxon>
        <taxon>Ensete</taxon>
    </lineage>
</organism>
<feature type="region of interest" description="Disordered" evidence="1">
    <location>
        <begin position="1"/>
        <end position="30"/>
    </location>
</feature>
<proteinExistence type="predicted"/>